<evidence type="ECO:0000313" key="1">
    <source>
        <dbReference type="EMBL" id="RRT64268.1"/>
    </source>
</evidence>
<dbReference type="EMBL" id="AMZH03006258">
    <property type="protein sequence ID" value="RRT64268.1"/>
    <property type="molecule type" value="Genomic_DNA"/>
</dbReference>
<reference evidence="1 2" key="1">
    <citation type="journal article" date="2014" name="Agronomy (Basel)">
        <title>A Draft Genome Sequence for Ensete ventricosum, the Drought-Tolerant Tree Against Hunger.</title>
        <authorList>
            <person name="Harrison J."/>
            <person name="Moore K.A."/>
            <person name="Paszkiewicz K."/>
            <person name="Jones T."/>
            <person name="Grant M."/>
            <person name="Ambacheew D."/>
            <person name="Muzemil S."/>
            <person name="Studholme D.J."/>
        </authorList>
    </citation>
    <scope>NUCLEOTIDE SEQUENCE [LARGE SCALE GENOMIC DNA]</scope>
</reference>
<organism evidence="1 2">
    <name type="scientific">Ensete ventricosum</name>
    <name type="common">Abyssinian banana</name>
    <name type="synonym">Musa ensete</name>
    <dbReference type="NCBI Taxonomy" id="4639"/>
    <lineage>
        <taxon>Eukaryota</taxon>
        <taxon>Viridiplantae</taxon>
        <taxon>Streptophyta</taxon>
        <taxon>Embryophyta</taxon>
        <taxon>Tracheophyta</taxon>
        <taxon>Spermatophyta</taxon>
        <taxon>Magnoliopsida</taxon>
        <taxon>Liliopsida</taxon>
        <taxon>Zingiberales</taxon>
        <taxon>Musaceae</taxon>
        <taxon>Ensete</taxon>
    </lineage>
</organism>
<dbReference type="PANTHER" id="PTHR46201">
    <property type="entry name" value="PHD FINGER PROTEIN MALE MEIOCYTE DEATH 1-RELATED"/>
    <property type="match status" value="1"/>
</dbReference>
<name>A0A426ZJV0_ENSVE</name>
<gene>
    <name evidence="1" type="ORF">B296_00003578</name>
</gene>
<evidence type="ECO:0000313" key="2">
    <source>
        <dbReference type="Proteomes" id="UP000287651"/>
    </source>
</evidence>
<dbReference type="AlphaFoldDB" id="A0A426ZJV0"/>
<protein>
    <submittedName>
        <fullName evidence="1">Uncharacterized protein</fullName>
    </submittedName>
</protein>
<comment type="caution">
    <text evidence="1">The sequence shown here is derived from an EMBL/GenBank/DDBJ whole genome shotgun (WGS) entry which is preliminary data.</text>
</comment>
<sequence length="121" mass="13644">MVRVDAVAVDGRPLKRARRRDEADGISAGEIAPSGPFRHCVRYFIARRARVAPPALPRLRTWRMASRVGDTAVDLDVVEEDVARSRRIYCDHCRIVGESSTSTILSGFVMPYLMRNIMRSN</sequence>
<dbReference type="PANTHER" id="PTHR46201:SF3">
    <property type="entry name" value="OS01G0877500 PROTEIN"/>
    <property type="match status" value="1"/>
</dbReference>
<proteinExistence type="predicted"/>
<dbReference type="Proteomes" id="UP000287651">
    <property type="component" value="Unassembled WGS sequence"/>
</dbReference>
<accession>A0A426ZJV0</accession>